<keyword evidence="2" id="KW-1185">Reference proteome</keyword>
<dbReference type="AlphaFoldDB" id="A0A7W8XV56"/>
<evidence type="ECO:0000313" key="2">
    <source>
        <dbReference type="Proteomes" id="UP000549882"/>
    </source>
</evidence>
<protein>
    <submittedName>
        <fullName evidence="1">Uncharacterized protein</fullName>
    </submittedName>
</protein>
<accession>A0A7W8XV56</accession>
<dbReference type="PROSITE" id="PS51257">
    <property type="entry name" value="PROKAR_LIPOPROTEIN"/>
    <property type="match status" value="1"/>
</dbReference>
<evidence type="ECO:0000313" key="1">
    <source>
        <dbReference type="EMBL" id="MBB5576117.1"/>
    </source>
</evidence>
<dbReference type="EMBL" id="JACHBI010000010">
    <property type="protein sequence ID" value="MBB5576117.1"/>
    <property type="molecule type" value="Genomic_DNA"/>
</dbReference>
<name>A0A7W8XV56_9HYPH</name>
<comment type="caution">
    <text evidence="1">The sequence shown here is derived from an EMBL/GenBank/DDBJ whole genome shotgun (WGS) entry which is preliminary data.</text>
</comment>
<reference evidence="1 2" key="1">
    <citation type="submission" date="2020-08" db="EMBL/GenBank/DDBJ databases">
        <title>Genomic Encyclopedia of Type Strains, Phase IV (KMG-V): Genome sequencing to study the core and pangenomes of soil and plant-associated prokaryotes.</title>
        <authorList>
            <person name="Whitman W."/>
        </authorList>
    </citation>
    <scope>NUCLEOTIDE SEQUENCE [LARGE SCALE GENOMIC DNA]</scope>
    <source>
        <strain evidence="1 2">SEMIA 4064</strain>
    </source>
</reference>
<organism evidence="1 2">
    <name type="scientific">Rhizobium paranaense</name>
    <dbReference type="NCBI Taxonomy" id="1650438"/>
    <lineage>
        <taxon>Bacteria</taxon>
        <taxon>Pseudomonadati</taxon>
        <taxon>Pseudomonadota</taxon>
        <taxon>Alphaproteobacteria</taxon>
        <taxon>Hyphomicrobiales</taxon>
        <taxon>Rhizobiaceae</taxon>
        <taxon>Rhizobium/Agrobacterium group</taxon>
        <taxon>Rhizobium</taxon>
    </lineage>
</organism>
<dbReference type="RefSeq" id="WP_183939745.1">
    <property type="nucleotide sequence ID" value="NZ_JACHBI010000010.1"/>
</dbReference>
<dbReference type="Proteomes" id="UP000549882">
    <property type="component" value="Unassembled WGS sequence"/>
</dbReference>
<sequence length="92" mass="10467">MRRIILLATIGLITCSCDQTSTSHTGSFSLKPIPGSITYGGQPRMKLTKSPIGSQVPHRFTDQWGDDVYETYIIQPDRSLRLVDRKIIERRF</sequence>
<gene>
    <name evidence="1" type="ORF">GGD50_004752</name>
</gene>
<proteinExistence type="predicted"/>